<dbReference type="InterPro" id="IPR016163">
    <property type="entry name" value="Ald_DH_C"/>
</dbReference>
<evidence type="ECO:0000256" key="1">
    <source>
        <dbReference type="ARBA" id="ARBA00023002"/>
    </source>
</evidence>
<dbReference type="InterPro" id="IPR016161">
    <property type="entry name" value="Ald_DH/histidinol_DH"/>
</dbReference>
<reference evidence="3 4" key="1">
    <citation type="submission" date="2020-03" db="EMBL/GenBank/DDBJ databases">
        <title>Genomic Encyclopedia of Type Strains, Phase IV (KMG-IV): sequencing the most valuable type-strain genomes for metagenomic binning, comparative biology and taxonomic classification.</title>
        <authorList>
            <person name="Goeker M."/>
        </authorList>
    </citation>
    <scope>NUCLEOTIDE SEQUENCE [LARGE SCALE GENOMIC DNA]</scope>
    <source>
        <strain evidence="3 4">DSM 19867</strain>
    </source>
</reference>
<keyword evidence="4" id="KW-1185">Reference proteome</keyword>
<evidence type="ECO:0000259" key="2">
    <source>
        <dbReference type="Pfam" id="PF00171"/>
    </source>
</evidence>
<accession>A0A846N2Z5</accession>
<dbReference type="Pfam" id="PF00171">
    <property type="entry name" value="Aldedh"/>
    <property type="match status" value="1"/>
</dbReference>
<dbReference type="EC" id="1.2.1.3" evidence="3"/>
<dbReference type="InterPro" id="IPR016160">
    <property type="entry name" value="Ald_DH_CS_CYS"/>
</dbReference>
<comment type="caution">
    <text evidence="3">The sequence shown here is derived from an EMBL/GenBank/DDBJ whole genome shotgun (WGS) entry which is preliminary data.</text>
</comment>
<dbReference type="PANTHER" id="PTHR11699">
    <property type="entry name" value="ALDEHYDE DEHYDROGENASE-RELATED"/>
    <property type="match status" value="1"/>
</dbReference>
<evidence type="ECO:0000313" key="4">
    <source>
        <dbReference type="Proteomes" id="UP000570514"/>
    </source>
</evidence>
<dbReference type="SUPFAM" id="SSF53720">
    <property type="entry name" value="ALDH-like"/>
    <property type="match status" value="1"/>
</dbReference>
<dbReference type="Gene3D" id="3.40.605.10">
    <property type="entry name" value="Aldehyde Dehydrogenase, Chain A, domain 1"/>
    <property type="match status" value="1"/>
</dbReference>
<dbReference type="PROSITE" id="PS00070">
    <property type="entry name" value="ALDEHYDE_DEHYDR_CYS"/>
    <property type="match status" value="1"/>
</dbReference>
<dbReference type="InterPro" id="IPR016162">
    <property type="entry name" value="Ald_DH_N"/>
</dbReference>
<dbReference type="InterPro" id="IPR015590">
    <property type="entry name" value="Aldehyde_DH_dom"/>
</dbReference>
<gene>
    <name evidence="3" type="ORF">FHS83_002805</name>
</gene>
<proteinExistence type="predicted"/>
<evidence type="ECO:0000313" key="3">
    <source>
        <dbReference type="EMBL" id="NIK89487.1"/>
    </source>
</evidence>
<feature type="domain" description="Aldehyde dehydrogenase" evidence="2">
    <location>
        <begin position="21"/>
        <end position="472"/>
    </location>
</feature>
<dbReference type="RefSeq" id="WP_167083572.1">
    <property type="nucleotide sequence ID" value="NZ_BAAADC010000001.1"/>
</dbReference>
<dbReference type="EMBL" id="JAASRM010000001">
    <property type="protein sequence ID" value="NIK89487.1"/>
    <property type="molecule type" value="Genomic_DNA"/>
</dbReference>
<sequence>MTETITLQHHVAGKLVSGATAFEQPNPADPNDLVIVGPEGDTALADEASAAARSAVAALAAGGVEKRADSLAAIGRTLMARVPELAVLIARETGKTVPDAKGEIIRAARLFEFFAGETIRNVGEMFDSTRPGVTVEVSYDPVGVVAAVTPWNFPIAIPAWKIAPAIAFGNAVLWKPSEYSSATAAALMEVIAGAGLPDGAVNMILGAGGAGKAVTEASGVDAVSFTGSATTGQLVRKAAAASGRRMQLEMGGINALVIAADADIPSAVECALNGAFFAAGQRCTATSRIIVDDSIADAFVAALTARMQSVVVGDPRDAKTQVGPLVSLRQKAAISALTERVEAVTVPVIGGTKQEMPHAFFALTLFDGLTGDHIFGADEIFGPVAGVYRAKDFDEALALVNGSKANLSAGLCTKSLKYAQVFKKKVHAGVVTINLPTAGIDYHAPFGGVGAASYGPREQGRSARDFYTELKTTYLSPGV</sequence>
<dbReference type="AlphaFoldDB" id="A0A846N2Z5"/>
<dbReference type="Gene3D" id="3.40.309.10">
    <property type="entry name" value="Aldehyde Dehydrogenase, Chain A, domain 2"/>
    <property type="match status" value="1"/>
</dbReference>
<protein>
    <submittedName>
        <fullName evidence="3">Aldehyde dehydrogenase (NAD+)</fullName>
        <ecNumber evidence="3">1.2.1.3</ecNumber>
    </submittedName>
</protein>
<dbReference type="GO" id="GO:0004029">
    <property type="term" value="F:aldehyde dehydrogenase (NAD+) activity"/>
    <property type="evidence" value="ECO:0007669"/>
    <property type="project" value="UniProtKB-EC"/>
</dbReference>
<keyword evidence="1 3" id="KW-0560">Oxidoreductase</keyword>
<dbReference type="Proteomes" id="UP000570514">
    <property type="component" value="Unassembled WGS sequence"/>
</dbReference>
<organism evidence="3 4">
    <name type="scientific">Rhizomicrobium palustre</name>
    <dbReference type="NCBI Taxonomy" id="189966"/>
    <lineage>
        <taxon>Bacteria</taxon>
        <taxon>Pseudomonadati</taxon>
        <taxon>Pseudomonadota</taxon>
        <taxon>Alphaproteobacteria</taxon>
        <taxon>Micropepsales</taxon>
        <taxon>Micropepsaceae</taxon>
        <taxon>Rhizomicrobium</taxon>
    </lineage>
</organism>
<name>A0A846N2Z5_9PROT</name>